<evidence type="ECO:0000256" key="6">
    <source>
        <dbReference type="SAM" id="Phobius"/>
    </source>
</evidence>
<feature type="transmembrane region" description="Helical" evidence="6">
    <location>
        <begin position="178"/>
        <end position="200"/>
    </location>
</feature>
<dbReference type="GO" id="GO:0071944">
    <property type="term" value="C:cell periphery"/>
    <property type="evidence" value="ECO:0007669"/>
    <property type="project" value="UniProtKB-ARBA"/>
</dbReference>
<dbReference type="OrthoDB" id="5311469at2759"/>
<proteinExistence type="predicted"/>
<sequence length="332" mass="33893">MPRRRLWASTPLLLLLLVPALAAVESDFSFYPAGAQSCLNQAAAASKCGGATVQDLNKCLCGNGGNFVLLAAACLGKDDKADSVTVYTTMVSACANSNTPLDVAPSDFYGAVNGLLPTTTASTSTSTSTEAATTDIHVHTTVTVTPTSTSTSTSASTSTGAGTGADTVGDNLSTGATVGIALGASFGGVGAIAGLVYFLLRRSKKQGEEFHPMLPQFGDEVRFSQGAFDPTPSPGLSSSFTEAKRASWVSPLQSPDPYRYSAAAWDPSQGMYAGPYPPPEGAVGLPPPTASGNNAGMVFEMDATSASRLSQQQTGVAEVPGDVPFTRQGGRL</sequence>
<keyword evidence="3 6" id="KW-1133">Transmembrane helix</keyword>
<evidence type="ECO:0000256" key="1">
    <source>
        <dbReference type="ARBA" id="ARBA00004167"/>
    </source>
</evidence>
<dbReference type="AlphaFoldDB" id="A0A9P8QQZ8"/>
<evidence type="ECO:0000313" key="9">
    <source>
        <dbReference type="Proteomes" id="UP000827724"/>
    </source>
</evidence>
<reference evidence="8" key="1">
    <citation type="submission" date="2021-08" db="EMBL/GenBank/DDBJ databases">
        <title>Chromosome-Level Trichoderma cornu-damae using Hi-C Data.</title>
        <authorList>
            <person name="Kim C.S."/>
        </authorList>
    </citation>
    <scope>NUCLEOTIDE SEQUENCE</scope>
    <source>
        <strain evidence="8">KA19-0412C</strain>
    </source>
</reference>
<keyword evidence="9" id="KW-1185">Reference proteome</keyword>
<comment type="caution">
    <text evidence="8">The sequence shown here is derived from an EMBL/GenBank/DDBJ whole genome shotgun (WGS) entry which is preliminary data.</text>
</comment>
<evidence type="ECO:0000313" key="8">
    <source>
        <dbReference type="EMBL" id="KAH6609910.1"/>
    </source>
</evidence>
<dbReference type="PANTHER" id="PTHR15549:SF30">
    <property type="entry name" value="MID2 DOMAIN-CONTAINING PROTEIN"/>
    <property type="match status" value="1"/>
</dbReference>
<dbReference type="PANTHER" id="PTHR15549">
    <property type="entry name" value="PAIRED IMMUNOGLOBULIN-LIKE TYPE 2 RECEPTOR"/>
    <property type="match status" value="1"/>
</dbReference>
<dbReference type="Proteomes" id="UP000827724">
    <property type="component" value="Unassembled WGS sequence"/>
</dbReference>
<feature type="chain" id="PRO_5040391756" description="Extracellular membrane protein CFEM domain-containing protein" evidence="7">
    <location>
        <begin position="23"/>
        <end position="332"/>
    </location>
</feature>
<comment type="subcellular location">
    <subcellularLocation>
        <location evidence="1">Membrane</location>
        <topology evidence="1">Single-pass membrane protein</topology>
    </subcellularLocation>
</comment>
<keyword evidence="4 6" id="KW-0472">Membrane</keyword>
<protein>
    <recommendedName>
        <fullName evidence="10">Extracellular membrane protein CFEM domain-containing protein</fullName>
    </recommendedName>
</protein>
<keyword evidence="2 6" id="KW-0812">Transmembrane</keyword>
<keyword evidence="7" id="KW-0732">Signal</keyword>
<evidence type="ECO:0000256" key="7">
    <source>
        <dbReference type="SAM" id="SignalP"/>
    </source>
</evidence>
<feature type="region of interest" description="Disordered" evidence="5">
    <location>
        <begin position="309"/>
        <end position="332"/>
    </location>
</feature>
<evidence type="ECO:0000256" key="5">
    <source>
        <dbReference type="SAM" id="MobiDB-lite"/>
    </source>
</evidence>
<evidence type="ECO:0008006" key="10">
    <source>
        <dbReference type="Google" id="ProtNLM"/>
    </source>
</evidence>
<dbReference type="GO" id="GO:0016020">
    <property type="term" value="C:membrane"/>
    <property type="evidence" value="ECO:0007669"/>
    <property type="project" value="UniProtKB-SubCell"/>
</dbReference>
<organism evidence="8 9">
    <name type="scientific">Trichoderma cornu-damae</name>
    <dbReference type="NCBI Taxonomy" id="654480"/>
    <lineage>
        <taxon>Eukaryota</taxon>
        <taxon>Fungi</taxon>
        <taxon>Dikarya</taxon>
        <taxon>Ascomycota</taxon>
        <taxon>Pezizomycotina</taxon>
        <taxon>Sordariomycetes</taxon>
        <taxon>Hypocreomycetidae</taxon>
        <taxon>Hypocreales</taxon>
        <taxon>Hypocreaceae</taxon>
        <taxon>Trichoderma</taxon>
    </lineage>
</organism>
<name>A0A9P8QQZ8_9HYPO</name>
<dbReference type="InterPro" id="IPR051694">
    <property type="entry name" value="Immunoregulatory_rcpt-like"/>
</dbReference>
<gene>
    <name evidence="8" type="ORF">Trco_003256</name>
</gene>
<accession>A0A9P8QQZ8</accession>
<evidence type="ECO:0000256" key="2">
    <source>
        <dbReference type="ARBA" id="ARBA00022692"/>
    </source>
</evidence>
<dbReference type="EMBL" id="JAIWOZ010000002">
    <property type="protein sequence ID" value="KAH6609910.1"/>
    <property type="molecule type" value="Genomic_DNA"/>
</dbReference>
<feature type="signal peptide" evidence="7">
    <location>
        <begin position="1"/>
        <end position="22"/>
    </location>
</feature>
<evidence type="ECO:0000256" key="4">
    <source>
        <dbReference type="ARBA" id="ARBA00023136"/>
    </source>
</evidence>
<evidence type="ECO:0000256" key="3">
    <source>
        <dbReference type="ARBA" id="ARBA00022989"/>
    </source>
</evidence>